<comment type="caution">
    <text evidence="1">The sequence shown here is derived from an EMBL/GenBank/DDBJ whole genome shotgun (WGS) entry which is preliminary data.</text>
</comment>
<gene>
    <name evidence="1" type="ORF">LCGC14_2198880</name>
</gene>
<name>A0A0F9FUR6_9ZZZZ</name>
<reference evidence="1" key="1">
    <citation type="journal article" date="2015" name="Nature">
        <title>Complex archaea that bridge the gap between prokaryotes and eukaryotes.</title>
        <authorList>
            <person name="Spang A."/>
            <person name="Saw J.H."/>
            <person name="Jorgensen S.L."/>
            <person name="Zaremba-Niedzwiedzka K."/>
            <person name="Martijn J."/>
            <person name="Lind A.E."/>
            <person name="van Eijk R."/>
            <person name="Schleper C."/>
            <person name="Guy L."/>
            <person name="Ettema T.J."/>
        </authorList>
    </citation>
    <scope>NUCLEOTIDE SEQUENCE</scope>
</reference>
<accession>A0A0F9FUR6</accession>
<protein>
    <submittedName>
        <fullName evidence="1">Uncharacterized protein</fullName>
    </submittedName>
</protein>
<dbReference type="EMBL" id="LAZR01028926">
    <property type="protein sequence ID" value="KKL61085.1"/>
    <property type="molecule type" value="Genomic_DNA"/>
</dbReference>
<evidence type="ECO:0000313" key="1">
    <source>
        <dbReference type="EMBL" id="KKL61085.1"/>
    </source>
</evidence>
<dbReference type="AlphaFoldDB" id="A0A0F9FUR6"/>
<organism evidence="1">
    <name type="scientific">marine sediment metagenome</name>
    <dbReference type="NCBI Taxonomy" id="412755"/>
    <lineage>
        <taxon>unclassified sequences</taxon>
        <taxon>metagenomes</taxon>
        <taxon>ecological metagenomes</taxon>
    </lineage>
</organism>
<feature type="non-terminal residue" evidence="1">
    <location>
        <position position="426"/>
    </location>
</feature>
<proteinExistence type="predicted"/>
<sequence>MIYFRDLNDDDFKYIESVHQVSKRRGDAQRIIAEHYGITTRGVRKWVKRIKEMNSPDTDQVIIDARKKTITGSRYILTWAQENTPVHREFFKNIEALANEYKAEIAVIAGRYKNNTSKYSWGEEDPSWATEVLPYLTLNRHNVHKYLSILADVKILPTAMMPMTGFEGFESEVSIIIGHPKVQMKIVPTLEGYRKKEIFTTGSCTLKNYRDSRIGKKGEFHHTLGFVVAETDGDEFYMRHVTAKDDGSFMDLNYEVCDGVVNKRNDNIALYSCGDKHFGETDTEMEKAGRKMILKFKPDYVRLDDIFNGHSINPHEDKNPVKKFERFKARETILDYELDMLKDHLVWYNKQDFKIIIPRCNHDIFLDRYISSKDWKRDIPNALTYMQCATVLLEGKAPKGLIPYFINQWYPDIITLTEDESYRVQN</sequence>